<evidence type="ECO:0000313" key="3">
    <source>
        <dbReference type="Proteomes" id="UP000319771"/>
    </source>
</evidence>
<feature type="chain" id="PRO_5022005446" description="GYD domain-containing protein" evidence="1">
    <location>
        <begin position="24"/>
        <end position="127"/>
    </location>
</feature>
<reference evidence="2 3" key="1">
    <citation type="journal article" date="2019" name="Nat. Microbiol.">
        <title>Mediterranean grassland soil C-N compound turnover is dependent on rainfall and depth, and is mediated by genomically divergent microorganisms.</title>
        <authorList>
            <person name="Diamond S."/>
            <person name="Andeer P.F."/>
            <person name="Li Z."/>
            <person name="Crits-Christoph A."/>
            <person name="Burstein D."/>
            <person name="Anantharaman K."/>
            <person name="Lane K.R."/>
            <person name="Thomas B.C."/>
            <person name="Pan C."/>
            <person name="Northen T.R."/>
            <person name="Banfield J.F."/>
        </authorList>
    </citation>
    <scope>NUCLEOTIDE SEQUENCE [LARGE SCALE GENOMIC DNA]</scope>
    <source>
        <strain evidence="2">WS_11</strain>
    </source>
</reference>
<organism evidence="2 3">
    <name type="scientific">Eiseniibacteriota bacterium</name>
    <dbReference type="NCBI Taxonomy" id="2212470"/>
    <lineage>
        <taxon>Bacteria</taxon>
        <taxon>Candidatus Eiseniibacteriota</taxon>
    </lineage>
</organism>
<keyword evidence="1" id="KW-0732">Signal</keyword>
<proteinExistence type="predicted"/>
<sequence>MRRTTLVLVGCLAMMLMAASVFAQGEKAKPAMKSKMAMPAMSTYMIESPHTEEECMAVMDETAKMKDLGAWSWGCMDGNHTAYRMVQAKDEAAALAMVPENVRAKAHAYKVTKMTPAMLASAHKQHM</sequence>
<evidence type="ECO:0000256" key="1">
    <source>
        <dbReference type="SAM" id="SignalP"/>
    </source>
</evidence>
<evidence type="ECO:0008006" key="4">
    <source>
        <dbReference type="Google" id="ProtNLM"/>
    </source>
</evidence>
<accession>A0A538UD13</accession>
<dbReference type="Proteomes" id="UP000319771">
    <property type="component" value="Unassembled WGS sequence"/>
</dbReference>
<evidence type="ECO:0000313" key="2">
    <source>
        <dbReference type="EMBL" id="TMQ73619.1"/>
    </source>
</evidence>
<gene>
    <name evidence="2" type="ORF">E6K81_03790</name>
</gene>
<name>A0A538UD13_UNCEI</name>
<feature type="signal peptide" evidence="1">
    <location>
        <begin position="1"/>
        <end position="23"/>
    </location>
</feature>
<dbReference type="AlphaFoldDB" id="A0A538UD13"/>
<comment type="caution">
    <text evidence="2">The sequence shown here is derived from an EMBL/GenBank/DDBJ whole genome shotgun (WGS) entry which is preliminary data.</text>
</comment>
<dbReference type="EMBL" id="VBPB01000056">
    <property type="protein sequence ID" value="TMQ73619.1"/>
    <property type="molecule type" value="Genomic_DNA"/>
</dbReference>
<protein>
    <recommendedName>
        <fullName evidence="4">GYD domain-containing protein</fullName>
    </recommendedName>
</protein>